<name>A0A9W6EWW9_9CHLO</name>
<feature type="compositionally biased region" description="Polar residues" evidence="1">
    <location>
        <begin position="15"/>
        <end position="25"/>
    </location>
</feature>
<feature type="region of interest" description="Disordered" evidence="1">
    <location>
        <begin position="1"/>
        <end position="84"/>
    </location>
</feature>
<dbReference type="AlphaFoldDB" id="A0A9W6EWW9"/>
<feature type="compositionally biased region" description="Low complexity" evidence="1">
    <location>
        <begin position="616"/>
        <end position="628"/>
    </location>
</feature>
<gene>
    <name evidence="3" type="primary">PLESTBF000032</name>
    <name evidence="3" type="ORF">PLESTB_000062600</name>
</gene>
<evidence type="ECO:0000259" key="2">
    <source>
        <dbReference type="Pfam" id="PF20209"/>
    </source>
</evidence>
<feature type="compositionally biased region" description="Polar residues" evidence="1">
    <location>
        <begin position="53"/>
        <end position="63"/>
    </location>
</feature>
<proteinExistence type="predicted"/>
<accession>A0A9W6EWW9</accession>
<dbReference type="Proteomes" id="UP001165080">
    <property type="component" value="Unassembled WGS sequence"/>
</dbReference>
<feature type="compositionally biased region" description="Polar residues" evidence="1">
    <location>
        <begin position="1176"/>
        <end position="1187"/>
    </location>
</feature>
<evidence type="ECO:0000313" key="4">
    <source>
        <dbReference type="Proteomes" id="UP001165080"/>
    </source>
</evidence>
<sequence length="1270" mass="136773">MLSGSVNGEPRPTLRNGSATLSGSVNGEPRPTLRNGSATLSGSVNGEPRPTLRNGSAMLSGSVNGEPRPTLRNGSTTLSSSVSVGPTLRNGSVILSSSVSGGPTPYCMRRSRTGILRNGVSGGPIPTCRWRSRNGVSLYAMQHVRLLNRLLHLDYLYDERHVELPDFLAALPDGRVQDLPGGQLPPDRQVPYTAQLQAASSMAMALRRRMPSRVCAVCSELCSEEDSSVQSFNTIPNVDLLRADIMCTAAVSRCAHTLAWRRVACTAQGTAPPPPDPVLPFRYRARRNDRRANTSGEDSTGTDAAAVLLDDDIRGAEDMSDACDEEEENRQQEQPQPSLPPELQPKPPRVLPRPCSEDGACVEVPYCMRLEANLPNRTMLVDAAGVERIFLCQNCESALTAGRIPEAALARLDPGDVPRINHLGDPLPTPTFLESQVLSRARVMQQILVLHLAGRPPDVYPQAVRAHGVAIASADPRLWRGLLPARAVDLAGSITVLCIDRVQNQHELRERVWSAPALQVRGAVIVAWVRFLQHAEEDEWGIDSVAMDEYERMGCAPYVPEELVDNAVGPTDEEVADVLRTTFMHDRTGNAGVRQRQDEVEAAVAEDGTTSGGTGPTDANADGTADADGAVDADVEDGRAFAALLRTAPATQDADATEAPEVGRLDELEVVLPQPSNVPDDGSEICSAPWVVEDLLTGRARLVISTGAHGGRPLDEHHPAILTVCFPSSFPYGLSGQRPLGMSNPAYMWHLVRRVPRAQFAGNPMLLARMYDISVRQATMAQVGVALHLKPDLEHDVARLPRDAARAMGVILSLPYNHPQRRQLLAQQSPVVQALVEGARLSTLHVDLTDTYYNGAQATMRAVGMAIGWGALFFTINPADMHAGAAIIASGQVVEFEDSGRPRQLPSVVDKWRRVRDDPYSCAALLVATKEVLVEELFGFAPGAQQQTNPHCFCGTTFEVAVKVEQSGRLALHLHGIAHVAAFAVERLQALFSGPNCRALALAYALCQQWYPSPYYDPAAPAEERHVFGLTAEAAREQGVAPPATDKQCPRAAYDFERLAGCTNGSLPPPAREAVIREHHAAVIRTTLTHAHSDTCVRHGCIGADGSCGMMFPRLTRPEFRWIGTQGLFLLPRLGCNIVPHFPAAAVAFGCNQLFSLSCEMDRSYTREVAAKLNETEQQQAEEGTSDQPPPPCEPLGSAADRARDAGYYTSKYTSKTIARSQSDRLCSAVVRVQDFLLSGGGTAGSGAGHPAPAENSPTAFGNLAAAAHH</sequence>
<feature type="region of interest" description="Disordered" evidence="1">
    <location>
        <begin position="589"/>
        <end position="629"/>
    </location>
</feature>
<feature type="compositionally biased region" description="Pro residues" evidence="1">
    <location>
        <begin position="337"/>
        <end position="351"/>
    </location>
</feature>
<feature type="region of interest" description="Disordered" evidence="1">
    <location>
        <begin position="1175"/>
        <end position="1199"/>
    </location>
</feature>
<keyword evidence="4" id="KW-1185">Reference proteome</keyword>
<feature type="domain" description="DUF6570" evidence="2">
    <location>
        <begin position="402"/>
        <end position="535"/>
    </location>
</feature>
<feature type="compositionally biased region" description="Polar residues" evidence="1">
    <location>
        <begin position="34"/>
        <end position="44"/>
    </location>
</feature>
<organism evidence="3 4">
    <name type="scientific">Pleodorina starrii</name>
    <dbReference type="NCBI Taxonomy" id="330485"/>
    <lineage>
        <taxon>Eukaryota</taxon>
        <taxon>Viridiplantae</taxon>
        <taxon>Chlorophyta</taxon>
        <taxon>core chlorophytes</taxon>
        <taxon>Chlorophyceae</taxon>
        <taxon>CS clade</taxon>
        <taxon>Chlamydomonadales</taxon>
        <taxon>Volvocaceae</taxon>
        <taxon>Pleodorina</taxon>
    </lineage>
</organism>
<dbReference type="InterPro" id="IPR046700">
    <property type="entry name" value="DUF6570"/>
</dbReference>
<evidence type="ECO:0000256" key="1">
    <source>
        <dbReference type="SAM" id="MobiDB-lite"/>
    </source>
</evidence>
<feature type="region of interest" description="Disordered" evidence="1">
    <location>
        <begin position="321"/>
        <end position="352"/>
    </location>
</feature>
<feature type="region of interest" description="Disordered" evidence="1">
    <location>
        <begin position="1243"/>
        <end position="1270"/>
    </location>
</feature>
<evidence type="ECO:0000313" key="3">
    <source>
        <dbReference type="EMBL" id="GLC48132.1"/>
    </source>
</evidence>
<reference evidence="3 4" key="1">
    <citation type="journal article" date="2023" name="Commun. Biol.">
        <title>Reorganization of the ancestral sex-determining regions during the evolution of trioecy in Pleodorina starrii.</title>
        <authorList>
            <person name="Takahashi K."/>
            <person name="Suzuki S."/>
            <person name="Kawai-Toyooka H."/>
            <person name="Yamamoto K."/>
            <person name="Hamaji T."/>
            <person name="Ootsuki R."/>
            <person name="Yamaguchi H."/>
            <person name="Kawachi M."/>
            <person name="Higashiyama T."/>
            <person name="Nozaki H."/>
        </authorList>
    </citation>
    <scope>NUCLEOTIDE SEQUENCE [LARGE SCALE GENOMIC DNA]</scope>
    <source>
        <strain evidence="3 4">NIES-4479</strain>
    </source>
</reference>
<dbReference type="EMBL" id="BRXU01000001">
    <property type="protein sequence ID" value="GLC48132.1"/>
    <property type="molecule type" value="Genomic_DNA"/>
</dbReference>
<feature type="compositionally biased region" description="Low complexity" evidence="1">
    <location>
        <begin position="74"/>
        <end position="84"/>
    </location>
</feature>
<comment type="caution">
    <text evidence="3">The sequence shown here is derived from an EMBL/GenBank/DDBJ whole genome shotgun (WGS) entry which is preliminary data.</text>
</comment>
<protein>
    <recommendedName>
        <fullName evidence="2">DUF6570 domain-containing protein</fullName>
    </recommendedName>
</protein>
<dbReference type="Pfam" id="PF20209">
    <property type="entry name" value="DUF6570"/>
    <property type="match status" value="1"/>
</dbReference>